<dbReference type="SUPFAM" id="SSF144232">
    <property type="entry name" value="HIT/MYND zinc finger-like"/>
    <property type="match status" value="1"/>
</dbReference>
<feature type="compositionally biased region" description="Basic residues" evidence="13">
    <location>
        <begin position="482"/>
        <end position="493"/>
    </location>
</feature>
<evidence type="ECO:0000256" key="9">
    <source>
        <dbReference type="ARBA" id="ARBA00023117"/>
    </source>
</evidence>
<keyword evidence="6" id="KW-0862">Zinc</keyword>
<evidence type="ECO:0008006" key="18">
    <source>
        <dbReference type="Google" id="ProtNLM"/>
    </source>
</evidence>
<dbReference type="PROSITE" id="PS01360">
    <property type="entry name" value="ZF_MYND_1"/>
    <property type="match status" value="1"/>
</dbReference>
<dbReference type="Gene3D" id="1.20.920.10">
    <property type="entry name" value="Bromodomain-like"/>
    <property type="match status" value="1"/>
</dbReference>
<dbReference type="SUPFAM" id="SSF57903">
    <property type="entry name" value="FYVE/PHD zinc finger"/>
    <property type="match status" value="1"/>
</dbReference>
<dbReference type="AlphaFoldDB" id="A0A9P0BB94"/>
<evidence type="ECO:0000259" key="14">
    <source>
        <dbReference type="PROSITE" id="PS50812"/>
    </source>
</evidence>
<evidence type="ECO:0000256" key="13">
    <source>
        <dbReference type="SAM" id="MobiDB-lite"/>
    </source>
</evidence>
<keyword evidence="9" id="KW-0103">Bromodomain</keyword>
<evidence type="ECO:0000256" key="11">
    <source>
        <dbReference type="ARBA" id="ARBA00023242"/>
    </source>
</evidence>
<dbReference type="FunFam" id="6.10.140.2220:FF:000002">
    <property type="entry name" value="Protein kinase C-binding protein 1 isoform C"/>
    <property type="match status" value="1"/>
</dbReference>
<dbReference type="PANTHER" id="PTHR46379">
    <property type="entry name" value="ZINC FINGER MYND DOMAIN-CONTAINING"/>
    <property type="match status" value="1"/>
</dbReference>
<protein>
    <recommendedName>
        <fullName evidence="18">Zinc finger MYND domain-containing protein 11</fullName>
    </recommendedName>
</protein>
<feature type="compositionally biased region" description="Basic and acidic residues" evidence="13">
    <location>
        <begin position="494"/>
        <end position="509"/>
    </location>
</feature>
<evidence type="ECO:0000313" key="16">
    <source>
        <dbReference type="EMBL" id="CAH0558220.1"/>
    </source>
</evidence>
<keyword evidence="3" id="KW-0158">Chromosome</keyword>
<dbReference type="PANTHER" id="PTHR46379:SF1">
    <property type="entry name" value="ZINC FINGER MYND DOMAIN-CONTAINING PROTEIN 11"/>
    <property type="match status" value="1"/>
</dbReference>
<evidence type="ECO:0000313" key="17">
    <source>
        <dbReference type="Proteomes" id="UP001154078"/>
    </source>
</evidence>
<evidence type="ECO:0000256" key="8">
    <source>
        <dbReference type="ARBA" id="ARBA00023015"/>
    </source>
</evidence>
<dbReference type="GO" id="GO:0008270">
    <property type="term" value="F:zinc ion binding"/>
    <property type="evidence" value="ECO:0007669"/>
    <property type="project" value="UniProtKB-KW"/>
</dbReference>
<dbReference type="SUPFAM" id="SSF47370">
    <property type="entry name" value="Bromodomain"/>
    <property type="match status" value="1"/>
</dbReference>
<keyword evidence="11" id="KW-0539">Nucleus</keyword>
<gene>
    <name evidence="16" type="ORF">MELIAE_LOCUS8740</name>
</gene>
<feature type="region of interest" description="Disordered" evidence="13">
    <location>
        <begin position="435"/>
        <end position="548"/>
    </location>
</feature>
<evidence type="ECO:0000256" key="2">
    <source>
        <dbReference type="ARBA" id="ARBA00004286"/>
    </source>
</evidence>
<accession>A0A9P0BB94</accession>
<dbReference type="GO" id="GO:0005634">
    <property type="term" value="C:nucleus"/>
    <property type="evidence" value="ECO:0007669"/>
    <property type="project" value="UniProtKB-SubCell"/>
</dbReference>
<proteinExistence type="predicted"/>
<dbReference type="GO" id="GO:0140006">
    <property type="term" value="F:histone H3 reader activity"/>
    <property type="evidence" value="ECO:0007669"/>
    <property type="project" value="UniProtKB-ARBA"/>
</dbReference>
<dbReference type="PROSITE" id="PS50812">
    <property type="entry name" value="PWWP"/>
    <property type="match status" value="1"/>
</dbReference>
<evidence type="ECO:0000256" key="1">
    <source>
        <dbReference type="ARBA" id="ARBA00004123"/>
    </source>
</evidence>
<dbReference type="GO" id="GO:0009966">
    <property type="term" value="P:regulation of signal transduction"/>
    <property type="evidence" value="ECO:0007669"/>
    <property type="project" value="TreeGrafter"/>
</dbReference>
<dbReference type="InterPro" id="IPR002893">
    <property type="entry name" value="Znf_MYND"/>
</dbReference>
<evidence type="ECO:0000256" key="12">
    <source>
        <dbReference type="PROSITE-ProRule" id="PRU00134"/>
    </source>
</evidence>
<dbReference type="InterPro" id="IPR047269">
    <property type="entry name" value="ZMY11"/>
</dbReference>
<reference evidence="16" key="1">
    <citation type="submission" date="2021-12" db="EMBL/GenBank/DDBJ databases">
        <authorList>
            <person name="King R."/>
        </authorList>
    </citation>
    <scope>NUCLEOTIDE SEQUENCE</scope>
</reference>
<name>A0A9P0BB94_BRAAE</name>
<comment type="subcellular location">
    <subcellularLocation>
        <location evidence="2">Chromosome</location>
    </subcellularLocation>
    <subcellularLocation>
        <location evidence="1">Nucleus</location>
    </subcellularLocation>
</comment>
<dbReference type="SMART" id="SM00293">
    <property type="entry name" value="PWWP"/>
    <property type="match status" value="1"/>
</dbReference>
<evidence type="ECO:0000259" key="15">
    <source>
        <dbReference type="PROSITE" id="PS50865"/>
    </source>
</evidence>
<feature type="compositionally biased region" description="Low complexity" evidence="13">
    <location>
        <begin position="519"/>
        <end position="528"/>
    </location>
</feature>
<dbReference type="InterPro" id="IPR057053">
    <property type="entry name" value="MYND_ZMYND11_ZMYD8"/>
</dbReference>
<evidence type="ECO:0000256" key="6">
    <source>
        <dbReference type="ARBA" id="ARBA00022833"/>
    </source>
</evidence>
<evidence type="ECO:0000256" key="5">
    <source>
        <dbReference type="ARBA" id="ARBA00022771"/>
    </source>
</evidence>
<keyword evidence="4" id="KW-0479">Metal-binding</keyword>
<organism evidence="16 17">
    <name type="scientific">Brassicogethes aeneus</name>
    <name type="common">Rape pollen beetle</name>
    <name type="synonym">Meligethes aeneus</name>
    <dbReference type="NCBI Taxonomy" id="1431903"/>
    <lineage>
        <taxon>Eukaryota</taxon>
        <taxon>Metazoa</taxon>
        <taxon>Ecdysozoa</taxon>
        <taxon>Arthropoda</taxon>
        <taxon>Hexapoda</taxon>
        <taxon>Insecta</taxon>
        <taxon>Pterygota</taxon>
        <taxon>Neoptera</taxon>
        <taxon>Endopterygota</taxon>
        <taxon>Coleoptera</taxon>
        <taxon>Polyphaga</taxon>
        <taxon>Cucujiformia</taxon>
        <taxon>Nitidulidae</taxon>
        <taxon>Meligethinae</taxon>
        <taxon>Brassicogethes</taxon>
    </lineage>
</organism>
<dbReference type="Proteomes" id="UP001154078">
    <property type="component" value="Chromosome 5"/>
</dbReference>
<dbReference type="InterPro" id="IPR036427">
    <property type="entry name" value="Bromodomain-like_sf"/>
</dbReference>
<dbReference type="Gene3D" id="6.10.140.2220">
    <property type="match status" value="1"/>
</dbReference>
<dbReference type="PROSITE" id="PS50865">
    <property type="entry name" value="ZF_MYND_2"/>
    <property type="match status" value="1"/>
</dbReference>
<dbReference type="InterPro" id="IPR047268">
    <property type="entry name" value="PWWP_BS69"/>
</dbReference>
<dbReference type="InterPro" id="IPR011011">
    <property type="entry name" value="Znf_FYVE_PHD"/>
</dbReference>
<dbReference type="Pfam" id="PF24324">
    <property type="entry name" value="MYND_ZMYND11_ZMYD8"/>
    <property type="match status" value="1"/>
</dbReference>
<dbReference type="EMBL" id="OV121136">
    <property type="protein sequence ID" value="CAH0558220.1"/>
    <property type="molecule type" value="Genomic_DNA"/>
</dbReference>
<dbReference type="Gene3D" id="2.30.30.140">
    <property type="match status" value="1"/>
</dbReference>
<feature type="compositionally biased region" description="Polar residues" evidence="13">
    <location>
        <begin position="471"/>
        <end position="480"/>
    </location>
</feature>
<feature type="domain" description="MYND-type" evidence="15">
    <location>
        <begin position="653"/>
        <end position="688"/>
    </location>
</feature>
<dbReference type="OrthoDB" id="6272564at2759"/>
<evidence type="ECO:0000256" key="7">
    <source>
        <dbReference type="ARBA" id="ARBA00022853"/>
    </source>
</evidence>
<sequence>MSTRRYADPVNVKRIWDSIRSSKQIQVDYIRIIKYIQNDEECSPTHAELYVKQCLKDKLILLCKGTGKLSDPQTTFRITNQELPDFDDIDWYCFECHRAGEVKRCEKCHRVYHPHCVLKARRRYDAYRKTNNYNLYKSKTKTAPETSINISSDSDEVFNIEEAAAGKPTDRVTSSADRQKQMTDKENYVYNEELCSVCNIKNVDTGCDLETTEMNYLLKFVLDRIRSWLPNTLTHTMAQEDRPDWLTDAELTWRANQLFFEHKDMSVIEVNLNNETYTLLAEFVADVYTVQHNVAIFHGLESQEYGASELMLRDTLHDLTELKNCADCYKHSNEKINQRWFCLPCRNPHDLVWAKQKGYPYWPAKILRECDKHFDVRFFGGKYERAMLMKNYVKPISVPKETLQIKASAAFTKSLEELEFHKLLLNSAEELEKFKASSKPTRKTLSKQRNSLLNVSPENLKKTGKKKQAQDDSFQETASSRLKGKKKRGRPFRTSREKASVSPEKRARTSNEAGEEGESSISGNIIDISDGDDDEEHSEYSFRESGFGNGPYLLEDGFEPVSSSTENFRNQEAVGSTNIENVMQRLDQPYCDAVEKMRRVLETLPDKKSIIKQAMSSMQLEMDKITNAHNDTLKRLFESHNNQISETKKKQWCYNCEQDAIYHCCWNTAYCSQLCQQQHWQAEHKKVCRRKRPDGKELVFV</sequence>
<evidence type="ECO:0000256" key="4">
    <source>
        <dbReference type="ARBA" id="ARBA00022723"/>
    </source>
</evidence>
<feature type="compositionally biased region" description="Polar residues" evidence="13">
    <location>
        <begin position="447"/>
        <end position="457"/>
    </location>
</feature>
<dbReference type="GO" id="GO:0034243">
    <property type="term" value="P:regulation of transcription elongation by RNA polymerase II"/>
    <property type="evidence" value="ECO:0007669"/>
    <property type="project" value="InterPro"/>
</dbReference>
<keyword evidence="7" id="KW-0156">Chromatin regulator</keyword>
<keyword evidence="10" id="KW-0804">Transcription</keyword>
<keyword evidence="8" id="KW-0805">Transcription regulation</keyword>
<evidence type="ECO:0000256" key="10">
    <source>
        <dbReference type="ARBA" id="ARBA00023163"/>
    </source>
</evidence>
<keyword evidence="17" id="KW-1185">Reference proteome</keyword>
<dbReference type="Pfam" id="PF00855">
    <property type="entry name" value="PWWP"/>
    <property type="match status" value="1"/>
</dbReference>
<dbReference type="InterPro" id="IPR000313">
    <property type="entry name" value="PWWP_dom"/>
</dbReference>
<dbReference type="CDD" id="cd20159">
    <property type="entry name" value="PWWP_BS69"/>
    <property type="match status" value="1"/>
</dbReference>
<evidence type="ECO:0000256" key="3">
    <source>
        <dbReference type="ARBA" id="ARBA00022454"/>
    </source>
</evidence>
<feature type="domain" description="PWWP" evidence="14">
    <location>
        <begin position="348"/>
        <end position="399"/>
    </location>
</feature>
<dbReference type="GO" id="GO:0005694">
    <property type="term" value="C:chromosome"/>
    <property type="evidence" value="ECO:0007669"/>
    <property type="project" value="UniProtKB-SubCell"/>
</dbReference>
<keyword evidence="5 12" id="KW-0863">Zinc-finger</keyword>
<dbReference type="GO" id="GO:0003714">
    <property type="term" value="F:transcription corepressor activity"/>
    <property type="evidence" value="ECO:0007669"/>
    <property type="project" value="InterPro"/>
</dbReference>
<dbReference type="SUPFAM" id="SSF63748">
    <property type="entry name" value="Tudor/PWWP/MBT"/>
    <property type="match status" value="1"/>
</dbReference>